<dbReference type="InterPro" id="IPR013225">
    <property type="entry name" value="PaaX_C"/>
</dbReference>
<protein>
    <submittedName>
        <fullName evidence="5">Transcriptional regulator, PaaX family</fullName>
    </submittedName>
</protein>
<dbReference type="RefSeq" id="WP_235017954.1">
    <property type="nucleotide sequence ID" value="NZ_FNVO01000007.1"/>
</dbReference>
<dbReference type="Gene3D" id="1.10.10.10">
    <property type="entry name" value="Winged helix-like DNA-binding domain superfamily/Winged helix DNA-binding domain"/>
    <property type="match status" value="1"/>
</dbReference>
<feature type="region of interest" description="Disordered" evidence="1">
    <location>
        <begin position="291"/>
        <end position="350"/>
    </location>
</feature>
<reference evidence="6" key="1">
    <citation type="submission" date="2016-10" db="EMBL/GenBank/DDBJ databases">
        <authorList>
            <person name="Varghese N."/>
            <person name="Submissions S."/>
        </authorList>
    </citation>
    <scope>NUCLEOTIDE SEQUENCE [LARGE SCALE GENOMIC DNA]</scope>
    <source>
        <strain evidence="6">DSM 43163</strain>
    </source>
</reference>
<evidence type="ECO:0000313" key="5">
    <source>
        <dbReference type="EMBL" id="SEG62028.1"/>
    </source>
</evidence>
<dbReference type="Pfam" id="PF07848">
    <property type="entry name" value="PaaX"/>
    <property type="match status" value="1"/>
</dbReference>
<dbReference type="GO" id="GO:0006351">
    <property type="term" value="P:DNA-templated transcription"/>
    <property type="evidence" value="ECO:0007669"/>
    <property type="project" value="TreeGrafter"/>
</dbReference>
<evidence type="ECO:0000256" key="1">
    <source>
        <dbReference type="SAM" id="MobiDB-lite"/>
    </source>
</evidence>
<feature type="compositionally biased region" description="Acidic residues" evidence="1">
    <location>
        <begin position="298"/>
        <end position="322"/>
    </location>
</feature>
<dbReference type="Proteomes" id="UP000236723">
    <property type="component" value="Unassembled WGS sequence"/>
</dbReference>
<evidence type="ECO:0000259" key="2">
    <source>
        <dbReference type="Pfam" id="PF07848"/>
    </source>
</evidence>
<feature type="domain" description="Transcriptional repressor PaaX-like central Cas2-like" evidence="4">
    <location>
        <begin position="112"/>
        <end position="189"/>
    </location>
</feature>
<accession>A0A1H6BMT9</accession>
<evidence type="ECO:0000259" key="3">
    <source>
        <dbReference type="Pfam" id="PF08223"/>
    </source>
</evidence>
<organism evidence="5 6">
    <name type="scientific">Thermomonospora echinospora</name>
    <dbReference type="NCBI Taxonomy" id="1992"/>
    <lineage>
        <taxon>Bacteria</taxon>
        <taxon>Bacillati</taxon>
        <taxon>Actinomycetota</taxon>
        <taxon>Actinomycetes</taxon>
        <taxon>Streptosporangiales</taxon>
        <taxon>Thermomonosporaceae</taxon>
        <taxon>Thermomonospora</taxon>
    </lineage>
</organism>
<proteinExistence type="predicted"/>
<dbReference type="InterPro" id="IPR012906">
    <property type="entry name" value="PaaX-like_N"/>
</dbReference>
<dbReference type="Gene3D" id="3.30.70.2650">
    <property type="match status" value="1"/>
</dbReference>
<dbReference type="InterPro" id="IPR036388">
    <property type="entry name" value="WH-like_DNA-bd_sf"/>
</dbReference>
<dbReference type="InterPro" id="IPR048846">
    <property type="entry name" value="PaaX-like_central"/>
</dbReference>
<dbReference type="AlphaFoldDB" id="A0A1H6BMT9"/>
<dbReference type="EMBL" id="FNVO01000007">
    <property type="protein sequence ID" value="SEG62028.1"/>
    <property type="molecule type" value="Genomic_DNA"/>
</dbReference>
<feature type="region of interest" description="Disordered" evidence="1">
    <location>
        <begin position="1"/>
        <end position="22"/>
    </location>
</feature>
<sequence>MNDPSVVELEPPSQGADGPSPRLRPQSLMLTFLGNYVLRRDIAVSSASFIEIFARLGVGEHAIRSTLSRMVARDLLARHRRGRRMHFGLTERSARILQDGENRVWRRSVVNDDWDGRWTLLAFSMPESWQSRRHDLRSALTWAGFGSMGNGIWIAPSRVEMGPTIAGLGLSDHVKVFTSVAEEPTDVAAMIRDAFDLAALASAHQAFLDRWDRPDPIPHAPDDLARYLWMTTEWLQLVRMDPRLPVEHLPPDWPAVRGQRLLRELRARYEEPARRLADAAIEFIEVPVGPSAALPADAEPDDAGPDDAGLDDAESDDVEPDDPSVGVEPDEAPGHVQVRLDAGGRVPQRG</sequence>
<dbReference type="PANTHER" id="PTHR30319:SF1">
    <property type="entry name" value="TRANSCRIPTIONAL REPRESSOR PAAX"/>
    <property type="match status" value="1"/>
</dbReference>
<dbReference type="Pfam" id="PF20803">
    <property type="entry name" value="PaaX_M"/>
    <property type="match status" value="1"/>
</dbReference>
<feature type="domain" description="Transcriptional repressor PaaX-like C-terminal" evidence="3">
    <location>
        <begin position="195"/>
        <end position="277"/>
    </location>
</feature>
<name>A0A1H6BMT9_9ACTN</name>
<dbReference type="Pfam" id="PF08223">
    <property type="entry name" value="PaaX_C"/>
    <property type="match status" value="1"/>
</dbReference>
<feature type="domain" description="Transcriptional repressor PaaX-like N-terminal" evidence="2">
    <location>
        <begin position="24"/>
        <end position="92"/>
    </location>
</feature>
<gene>
    <name evidence="5" type="ORF">SAMN04489712_107267</name>
</gene>
<evidence type="ECO:0000313" key="6">
    <source>
        <dbReference type="Proteomes" id="UP000236723"/>
    </source>
</evidence>
<keyword evidence="6" id="KW-1185">Reference proteome</keyword>
<evidence type="ECO:0000259" key="4">
    <source>
        <dbReference type="Pfam" id="PF20803"/>
    </source>
</evidence>
<dbReference type="PANTHER" id="PTHR30319">
    <property type="entry name" value="PHENYLACETIC ACID REGULATOR-RELATED TRANSCRIPTIONAL REPRESSOR"/>
    <property type="match status" value="1"/>
</dbReference>